<evidence type="ECO:0000259" key="1">
    <source>
        <dbReference type="Pfam" id="PF03097"/>
    </source>
</evidence>
<evidence type="ECO:0000313" key="4">
    <source>
        <dbReference type="Proteomes" id="UP000677228"/>
    </source>
</evidence>
<name>A0A8S2ELE0_9BILA</name>
<dbReference type="Proteomes" id="UP000677228">
    <property type="component" value="Unassembled WGS sequence"/>
</dbReference>
<dbReference type="EMBL" id="CAJNOK010016961">
    <property type="protein sequence ID" value="CAF1255006.1"/>
    <property type="molecule type" value="Genomic_DNA"/>
</dbReference>
<dbReference type="GO" id="GO:0043328">
    <property type="term" value="P:protein transport to vacuole involved in ubiquitin-dependent protein catabolic process via the multivesicular body sorting pathway"/>
    <property type="evidence" value="ECO:0007669"/>
    <property type="project" value="TreeGrafter"/>
</dbReference>
<dbReference type="Proteomes" id="UP000682733">
    <property type="component" value="Unassembled WGS sequence"/>
</dbReference>
<organism evidence="2 4">
    <name type="scientific">Didymodactylos carnosus</name>
    <dbReference type="NCBI Taxonomy" id="1234261"/>
    <lineage>
        <taxon>Eukaryota</taxon>
        <taxon>Metazoa</taxon>
        <taxon>Spiralia</taxon>
        <taxon>Gnathifera</taxon>
        <taxon>Rotifera</taxon>
        <taxon>Eurotatoria</taxon>
        <taxon>Bdelloidea</taxon>
        <taxon>Philodinida</taxon>
        <taxon>Philodinidae</taxon>
        <taxon>Didymodactylos</taxon>
    </lineage>
</organism>
<dbReference type="EMBL" id="CAJOBA010038512">
    <property type="protein sequence ID" value="CAF4062058.1"/>
    <property type="molecule type" value="Genomic_DNA"/>
</dbReference>
<proteinExistence type="predicted"/>
<gene>
    <name evidence="2" type="ORF">OVA965_LOCUS26451</name>
    <name evidence="3" type="ORF">TMI583_LOCUS27189</name>
</gene>
<feature type="domain" description="BRO1" evidence="1">
    <location>
        <begin position="30"/>
        <end position="100"/>
    </location>
</feature>
<protein>
    <recommendedName>
        <fullName evidence="1">BRO1 domain-containing protein</fullName>
    </recommendedName>
</protein>
<accession>A0A8S2ELE0</accession>
<dbReference type="InterPro" id="IPR038499">
    <property type="entry name" value="BRO1_sf"/>
</dbReference>
<sequence>MEGCPRLPMLSFDLKSCVESINLCEKIPSVNNYFSLIKKSGDKYSSECEQINRLRQNVVNASADQVGVQILKKYYCQLRLLRNRFPMLPETECAVRFTWYYL</sequence>
<evidence type="ECO:0000313" key="3">
    <source>
        <dbReference type="EMBL" id="CAF4062058.1"/>
    </source>
</evidence>
<evidence type="ECO:0000313" key="2">
    <source>
        <dbReference type="EMBL" id="CAF1255006.1"/>
    </source>
</evidence>
<dbReference type="PANTHER" id="PTHR23030">
    <property type="entry name" value="PCD6 INTERACTING PROTEIN-RELATED"/>
    <property type="match status" value="1"/>
</dbReference>
<dbReference type="InterPro" id="IPR004328">
    <property type="entry name" value="BRO1_dom"/>
</dbReference>
<comment type="caution">
    <text evidence="2">The sequence shown here is derived from an EMBL/GenBank/DDBJ whole genome shotgun (WGS) entry which is preliminary data.</text>
</comment>
<dbReference type="GO" id="GO:0005768">
    <property type="term" value="C:endosome"/>
    <property type="evidence" value="ECO:0007669"/>
    <property type="project" value="TreeGrafter"/>
</dbReference>
<dbReference type="AlphaFoldDB" id="A0A8S2ELE0"/>
<dbReference type="Gene3D" id="1.25.40.280">
    <property type="entry name" value="alix/aip1 like domains"/>
    <property type="match status" value="1"/>
</dbReference>
<reference evidence="2" key="1">
    <citation type="submission" date="2021-02" db="EMBL/GenBank/DDBJ databases">
        <authorList>
            <person name="Nowell W R."/>
        </authorList>
    </citation>
    <scope>NUCLEOTIDE SEQUENCE</scope>
</reference>
<dbReference type="Pfam" id="PF03097">
    <property type="entry name" value="BRO1"/>
    <property type="match status" value="1"/>
</dbReference>
<dbReference type="PANTHER" id="PTHR23030:SF30">
    <property type="entry name" value="TYROSINE-PROTEIN PHOSPHATASE NON-RECEPTOR TYPE 23"/>
    <property type="match status" value="1"/>
</dbReference>